<accession>A0A1H6FDQ1</accession>
<name>A0A1H6FDQ1_9GAMM</name>
<dbReference type="InterPro" id="IPR004399">
    <property type="entry name" value="HMP/HMP-P_kinase_dom"/>
</dbReference>
<dbReference type="GO" id="GO:0008972">
    <property type="term" value="F:phosphomethylpyrimidine kinase activity"/>
    <property type="evidence" value="ECO:0007669"/>
    <property type="project" value="InterPro"/>
</dbReference>
<dbReference type="PANTHER" id="PTHR20858">
    <property type="entry name" value="PHOSPHOMETHYLPYRIMIDINE KINASE"/>
    <property type="match status" value="1"/>
</dbReference>
<dbReference type="CDD" id="cd01169">
    <property type="entry name" value="HMPP_kinase"/>
    <property type="match status" value="1"/>
</dbReference>
<dbReference type="Pfam" id="PF08543">
    <property type="entry name" value="Phos_pyr_kin"/>
    <property type="match status" value="1"/>
</dbReference>
<evidence type="ECO:0000313" key="4">
    <source>
        <dbReference type="EMBL" id="SEH07449.1"/>
    </source>
</evidence>
<dbReference type="Gene3D" id="3.40.1190.20">
    <property type="match status" value="1"/>
</dbReference>
<dbReference type="RefSeq" id="WP_103921099.1">
    <property type="nucleotide sequence ID" value="NZ_FMSV02000531.1"/>
</dbReference>
<keyword evidence="4" id="KW-0808">Transferase</keyword>
<evidence type="ECO:0000259" key="3">
    <source>
        <dbReference type="Pfam" id="PF08543"/>
    </source>
</evidence>
<dbReference type="GO" id="GO:0008902">
    <property type="term" value="F:hydroxymethylpyrimidine kinase activity"/>
    <property type="evidence" value="ECO:0007669"/>
    <property type="project" value="UniProtKB-EC"/>
</dbReference>
<evidence type="ECO:0000313" key="5">
    <source>
        <dbReference type="EMBL" id="SEH08214.1"/>
    </source>
</evidence>
<gene>
    <name evidence="4" type="primary">thiD_1</name>
    <name evidence="5" type="synonym">thiD_2</name>
    <name evidence="4" type="ORF">MBHS_03324</name>
    <name evidence="5" type="ORF">MBHS_04104</name>
</gene>
<keyword evidence="4" id="KW-0418">Kinase</keyword>
<dbReference type="EC" id="2.7.1.49" evidence="2"/>
<reference evidence="4 6" key="1">
    <citation type="submission" date="2016-10" db="EMBL/GenBank/DDBJ databases">
        <authorList>
            <person name="de Groot N.N."/>
        </authorList>
    </citation>
    <scope>NUCLEOTIDE SEQUENCE [LARGE SCALE GENOMIC DNA]</scope>
    <source>
        <strain evidence="4">MBHS1</strain>
    </source>
</reference>
<sequence>MTKTFKNIHSKLQKPKPVVLVIAGHDPCGGAGIQADIEALAATACHAATVITCLTVQDSVNVQAIQAQNVALFSAQIQAVISDLPIAAVKIGLVGDMDLVPAIAAALDNIKQRYPQAPIIFDPVLAAGGGTAMSHAQLHQAMCDELLPRTDVLTPNTEEIRQLSGETVLTAAVAQLLKQGCKAILLTGGHEIEYQNHEKNMVYNRLYTQHGEISCHAWSRLPDTYHGSGCTLAAALAGYLAQGEQLKDAALHAQDYTWNSLCYAQQIGHGQLFPDRTLRL</sequence>
<evidence type="ECO:0000256" key="1">
    <source>
        <dbReference type="ARBA" id="ARBA00004948"/>
    </source>
</evidence>
<proteinExistence type="predicted"/>
<dbReference type="SUPFAM" id="SSF53613">
    <property type="entry name" value="Ribokinase-like"/>
    <property type="match status" value="1"/>
</dbReference>
<dbReference type="InterPro" id="IPR013749">
    <property type="entry name" value="PM/HMP-P_kinase-1"/>
</dbReference>
<comment type="pathway">
    <text evidence="1">Cofactor biosynthesis; thiamine diphosphate biosynthesis.</text>
</comment>
<feature type="domain" description="Pyridoxamine kinase/Phosphomethylpyrimidine kinase" evidence="3">
    <location>
        <begin position="26"/>
        <end position="271"/>
    </location>
</feature>
<dbReference type="GO" id="GO:0005829">
    <property type="term" value="C:cytosol"/>
    <property type="evidence" value="ECO:0007669"/>
    <property type="project" value="TreeGrafter"/>
</dbReference>
<dbReference type="EMBL" id="FMSV02000546">
    <property type="protein sequence ID" value="SEH08214.1"/>
    <property type="molecule type" value="Genomic_DNA"/>
</dbReference>
<keyword evidence="6" id="KW-1185">Reference proteome</keyword>
<organism evidence="4 6">
    <name type="scientific">Candidatus Venteria ishoeyi</name>
    <dbReference type="NCBI Taxonomy" id="1899563"/>
    <lineage>
        <taxon>Bacteria</taxon>
        <taxon>Pseudomonadati</taxon>
        <taxon>Pseudomonadota</taxon>
        <taxon>Gammaproteobacteria</taxon>
        <taxon>Thiotrichales</taxon>
        <taxon>Thiotrichaceae</taxon>
        <taxon>Venteria</taxon>
    </lineage>
</organism>
<dbReference type="AlphaFoldDB" id="A0A1H6FDQ1"/>
<evidence type="ECO:0000313" key="6">
    <source>
        <dbReference type="Proteomes" id="UP000236724"/>
    </source>
</evidence>
<dbReference type="OrthoDB" id="9810880at2"/>
<dbReference type="UniPathway" id="UPA00060">
    <property type="reaction ID" value="UER00138"/>
</dbReference>
<protein>
    <recommendedName>
        <fullName evidence="2">hydroxymethylpyrimidine kinase</fullName>
        <ecNumber evidence="2">2.7.1.49</ecNumber>
    </recommendedName>
</protein>
<dbReference type="GO" id="GO:0009229">
    <property type="term" value="P:thiamine diphosphate biosynthetic process"/>
    <property type="evidence" value="ECO:0007669"/>
    <property type="project" value="UniProtKB-UniPathway"/>
</dbReference>
<dbReference type="PANTHER" id="PTHR20858:SF17">
    <property type="entry name" value="HYDROXYMETHYLPYRIMIDINE_PHOSPHOMETHYLPYRIMIDINE KINASE THI20-RELATED"/>
    <property type="match status" value="1"/>
</dbReference>
<dbReference type="EMBL" id="FMSV02000531">
    <property type="protein sequence ID" value="SEH07449.1"/>
    <property type="molecule type" value="Genomic_DNA"/>
</dbReference>
<dbReference type="InterPro" id="IPR029056">
    <property type="entry name" value="Ribokinase-like"/>
</dbReference>
<dbReference type="Proteomes" id="UP000236724">
    <property type="component" value="Unassembled WGS sequence"/>
</dbReference>
<dbReference type="GO" id="GO:0009228">
    <property type="term" value="P:thiamine biosynthetic process"/>
    <property type="evidence" value="ECO:0007669"/>
    <property type="project" value="InterPro"/>
</dbReference>
<evidence type="ECO:0000256" key="2">
    <source>
        <dbReference type="ARBA" id="ARBA00012135"/>
    </source>
</evidence>